<comment type="caution">
    <text evidence="3">The sequence shown here is derived from an EMBL/GenBank/DDBJ whole genome shotgun (WGS) entry which is preliminary data.</text>
</comment>
<feature type="region of interest" description="Disordered" evidence="1">
    <location>
        <begin position="412"/>
        <end position="535"/>
    </location>
</feature>
<feature type="compositionally biased region" description="Acidic residues" evidence="1">
    <location>
        <begin position="1"/>
        <end position="17"/>
    </location>
</feature>
<evidence type="ECO:0000256" key="1">
    <source>
        <dbReference type="SAM" id="MobiDB-lite"/>
    </source>
</evidence>
<sequence length="535" mass="60793">MSSDEYESELSSEDQLDNDASSSTTEDFQLYDSLKAPRNTTYSAQHLYEQLRIENIDLRAEYQRDVVWQENKQVALIDSILRNFLRASCYILVTLPAVLTYEDGSEQRICIDGKQRLTSIWSFIDGRIPHKCHRTKQLYWFKDDPRFGPINTKKRLLPDKYKRLFQTRQISCIEYSDLTYNNERDIFKRVQMGMPLTPAEKLNVVSTPRSTLARELVDKLFSKEKGIGQQVAGKGKERIIPFDMKRGRDLKVVVSAMATVDQWDPDHGCKKFLGTGGLETWLSEKAVPVADEFCEKMTRVINKFIRLATDTSYNGPFRQTHYAKNVSPLEMTGILVLIYLLNQSEVNLKKEQISRLIQLLRAHMHKTHIDVRDNARVAKTLYTFLLEVMLDPERFLEKNDILMKWALEEPEAGKKPRGKKRGKRARVESEDEGEDDGMQVDKDMASPAKKPRSGTGTGDTSLAQATKKLTLTLPGRTSRMSTLAQVHPTPPASRELLQQPTPPRQKPFSTVSVMPFTALTPPSSGIAGSSGDRAG</sequence>
<name>A0AAW0C8R3_9AGAR</name>
<protein>
    <recommendedName>
        <fullName evidence="2">GmrSD restriction endonucleases N-terminal domain-containing protein</fullName>
    </recommendedName>
</protein>
<dbReference type="PANTHER" id="PTHR39639">
    <property type="entry name" value="CHROMOSOME 16, WHOLE GENOME SHOTGUN SEQUENCE"/>
    <property type="match status" value="1"/>
</dbReference>
<evidence type="ECO:0000313" key="3">
    <source>
        <dbReference type="EMBL" id="KAK7034651.1"/>
    </source>
</evidence>
<dbReference type="EMBL" id="JAYKXP010000056">
    <property type="protein sequence ID" value="KAK7034651.1"/>
    <property type="molecule type" value="Genomic_DNA"/>
</dbReference>
<dbReference type="AlphaFoldDB" id="A0AAW0C8R3"/>
<evidence type="ECO:0000259" key="2">
    <source>
        <dbReference type="Pfam" id="PF03235"/>
    </source>
</evidence>
<organism evidence="3 4">
    <name type="scientific">Paramarasmius palmivorus</name>
    <dbReference type="NCBI Taxonomy" id="297713"/>
    <lineage>
        <taxon>Eukaryota</taxon>
        <taxon>Fungi</taxon>
        <taxon>Dikarya</taxon>
        <taxon>Basidiomycota</taxon>
        <taxon>Agaricomycotina</taxon>
        <taxon>Agaricomycetes</taxon>
        <taxon>Agaricomycetidae</taxon>
        <taxon>Agaricales</taxon>
        <taxon>Marasmiineae</taxon>
        <taxon>Marasmiaceae</taxon>
        <taxon>Paramarasmius</taxon>
    </lineage>
</organism>
<dbReference type="PANTHER" id="PTHR39639:SF1">
    <property type="entry name" value="DUF262 DOMAIN-CONTAINING PROTEIN"/>
    <property type="match status" value="1"/>
</dbReference>
<gene>
    <name evidence="3" type="ORF">VNI00_012293</name>
</gene>
<feature type="compositionally biased region" description="Basic residues" evidence="1">
    <location>
        <begin position="415"/>
        <end position="424"/>
    </location>
</feature>
<dbReference type="InterPro" id="IPR004919">
    <property type="entry name" value="GmrSD_N"/>
</dbReference>
<dbReference type="Pfam" id="PF03235">
    <property type="entry name" value="GmrSD_N"/>
    <property type="match status" value="1"/>
</dbReference>
<feature type="region of interest" description="Disordered" evidence="1">
    <location>
        <begin position="1"/>
        <end position="25"/>
    </location>
</feature>
<feature type="domain" description="GmrSD restriction endonucleases N-terminal" evidence="2">
    <location>
        <begin position="58"/>
        <end position="203"/>
    </location>
</feature>
<feature type="compositionally biased region" description="Acidic residues" evidence="1">
    <location>
        <begin position="429"/>
        <end position="438"/>
    </location>
</feature>
<proteinExistence type="predicted"/>
<accession>A0AAW0C8R3</accession>
<dbReference type="Proteomes" id="UP001383192">
    <property type="component" value="Unassembled WGS sequence"/>
</dbReference>
<evidence type="ECO:0000313" key="4">
    <source>
        <dbReference type="Proteomes" id="UP001383192"/>
    </source>
</evidence>
<keyword evidence="4" id="KW-1185">Reference proteome</keyword>
<reference evidence="3 4" key="1">
    <citation type="submission" date="2024-01" db="EMBL/GenBank/DDBJ databases">
        <title>A draft genome for a cacao thread blight-causing isolate of Paramarasmius palmivorus.</title>
        <authorList>
            <person name="Baruah I.K."/>
            <person name="Bukari Y."/>
            <person name="Amoako-Attah I."/>
            <person name="Meinhardt L.W."/>
            <person name="Bailey B.A."/>
            <person name="Cohen S.P."/>
        </authorList>
    </citation>
    <scope>NUCLEOTIDE SEQUENCE [LARGE SCALE GENOMIC DNA]</scope>
    <source>
        <strain evidence="3 4">GH-12</strain>
    </source>
</reference>